<evidence type="ECO:0000256" key="1">
    <source>
        <dbReference type="ARBA" id="ARBA00001971"/>
    </source>
</evidence>
<feature type="binding site" description="axial binding residue" evidence="14">
    <location>
        <position position="475"/>
    </location>
    <ligand>
        <name>heme</name>
        <dbReference type="ChEBI" id="CHEBI:30413"/>
    </ligand>
    <ligandPart>
        <name>Fe</name>
        <dbReference type="ChEBI" id="CHEBI:18248"/>
    </ligandPart>
</feature>
<protein>
    <submittedName>
        <fullName evidence="17">Cytochrome P450 3A8</fullName>
    </submittedName>
</protein>
<comment type="cofactor">
    <cofactor evidence="1 14">
        <name>heme</name>
        <dbReference type="ChEBI" id="CHEBI:30413"/>
    </cofactor>
</comment>
<keyword evidence="8" id="KW-0492">Microsome</keyword>
<dbReference type="PRINTS" id="PR00463">
    <property type="entry name" value="EP450I"/>
</dbReference>
<evidence type="ECO:0000256" key="4">
    <source>
        <dbReference type="ARBA" id="ARBA00010617"/>
    </source>
</evidence>
<keyword evidence="6 14" id="KW-0479">Metal-binding</keyword>
<name>A0A4Y2L8R0_ARAVE</name>
<evidence type="ECO:0000256" key="9">
    <source>
        <dbReference type="ARBA" id="ARBA00023002"/>
    </source>
</evidence>
<dbReference type="PROSITE" id="PS00086">
    <property type="entry name" value="CYTOCHROME_P450"/>
    <property type="match status" value="1"/>
</dbReference>
<evidence type="ECO:0000256" key="15">
    <source>
        <dbReference type="RuleBase" id="RU000461"/>
    </source>
</evidence>
<dbReference type="InterPro" id="IPR001128">
    <property type="entry name" value="Cyt_P450"/>
</dbReference>
<dbReference type="GO" id="GO:0005506">
    <property type="term" value="F:iron ion binding"/>
    <property type="evidence" value="ECO:0007669"/>
    <property type="project" value="InterPro"/>
</dbReference>
<dbReference type="FunFam" id="1.10.630.10:FF:000042">
    <property type="entry name" value="Cytochrome P450"/>
    <property type="match status" value="1"/>
</dbReference>
<evidence type="ECO:0000256" key="11">
    <source>
        <dbReference type="ARBA" id="ARBA00023033"/>
    </source>
</evidence>
<evidence type="ECO:0000256" key="16">
    <source>
        <dbReference type="SAM" id="Phobius"/>
    </source>
</evidence>
<organism evidence="17 18">
    <name type="scientific">Araneus ventricosus</name>
    <name type="common">Orbweaver spider</name>
    <name type="synonym">Epeira ventricosa</name>
    <dbReference type="NCBI Taxonomy" id="182803"/>
    <lineage>
        <taxon>Eukaryota</taxon>
        <taxon>Metazoa</taxon>
        <taxon>Ecdysozoa</taxon>
        <taxon>Arthropoda</taxon>
        <taxon>Chelicerata</taxon>
        <taxon>Arachnida</taxon>
        <taxon>Araneae</taxon>
        <taxon>Araneomorphae</taxon>
        <taxon>Entelegynae</taxon>
        <taxon>Araneoidea</taxon>
        <taxon>Araneidae</taxon>
        <taxon>Araneus</taxon>
    </lineage>
</organism>
<evidence type="ECO:0000256" key="5">
    <source>
        <dbReference type="ARBA" id="ARBA00022617"/>
    </source>
</evidence>
<dbReference type="GO" id="GO:0020037">
    <property type="term" value="F:heme binding"/>
    <property type="evidence" value="ECO:0007669"/>
    <property type="project" value="InterPro"/>
</dbReference>
<keyword evidence="16" id="KW-1133">Transmembrane helix</keyword>
<dbReference type="GO" id="GO:0008395">
    <property type="term" value="F:steroid hydroxylase activity"/>
    <property type="evidence" value="ECO:0007669"/>
    <property type="project" value="TreeGrafter"/>
</dbReference>
<dbReference type="InterPro" id="IPR050705">
    <property type="entry name" value="Cytochrome_P450_3A"/>
</dbReference>
<dbReference type="PRINTS" id="PR00385">
    <property type="entry name" value="P450"/>
</dbReference>
<comment type="similarity">
    <text evidence="4 15">Belongs to the cytochrome P450 family.</text>
</comment>
<dbReference type="PANTHER" id="PTHR24302:SF15">
    <property type="entry name" value="FATTY-ACID PEROXYGENASE"/>
    <property type="match status" value="1"/>
</dbReference>
<comment type="subcellular location">
    <subcellularLocation>
        <location evidence="3">Endoplasmic reticulum membrane</location>
        <topology evidence="3">Peripheral membrane protein</topology>
    </subcellularLocation>
    <subcellularLocation>
        <location evidence="2">Microsome membrane</location>
        <topology evidence="2">Peripheral membrane protein</topology>
    </subcellularLocation>
</comment>
<keyword evidence="11 15" id="KW-0503">Monooxygenase</keyword>
<evidence type="ECO:0000256" key="14">
    <source>
        <dbReference type="PIRSR" id="PIRSR602401-1"/>
    </source>
</evidence>
<keyword evidence="16" id="KW-0812">Transmembrane</keyword>
<dbReference type="GO" id="GO:0005789">
    <property type="term" value="C:endoplasmic reticulum membrane"/>
    <property type="evidence" value="ECO:0007669"/>
    <property type="project" value="UniProtKB-SubCell"/>
</dbReference>
<evidence type="ECO:0000256" key="3">
    <source>
        <dbReference type="ARBA" id="ARBA00004406"/>
    </source>
</evidence>
<evidence type="ECO:0000256" key="13">
    <source>
        <dbReference type="ARBA" id="ARBA00043906"/>
    </source>
</evidence>
<dbReference type="SUPFAM" id="SSF48264">
    <property type="entry name" value="Cytochrome P450"/>
    <property type="match status" value="1"/>
</dbReference>
<evidence type="ECO:0000256" key="12">
    <source>
        <dbReference type="ARBA" id="ARBA00023136"/>
    </source>
</evidence>
<dbReference type="InterPro" id="IPR017972">
    <property type="entry name" value="Cyt_P450_CS"/>
</dbReference>
<dbReference type="InterPro" id="IPR002401">
    <property type="entry name" value="Cyt_P450_E_grp-I"/>
</dbReference>
<evidence type="ECO:0000256" key="10">
    <source>
        <dbReference type="ARBA" id="ARBA00023004"/>
    </source>
</evidence>
<keyword evidence="9 15" id="KW-0560">Oxidoreductase</keyword>
<dbReference type="OrthoDB" id="6428965at2759"/>
<dbReference type="EMBL" id="BGPR01005517">
    <property type="protein sequence ID" value="GBN10912.1"/>
    <property type="molecule type" value="Genomic_DNA"/>
</dbReference>
<evidence type="ECO:0000313" key="17">
    <source>
        <dbReference type="EMBL" id="GBN10912.1"/>
    </source>
</evidence>
<accession>A0A4Y2L8R0</accession>
<reference evidence="17 18" key="1">
    <citation type="journal article" date="2019" name="Sci. Rep.">
        <title>Orb-weaving spider Araneus ventricosus genome elucidates the spidroin gene catalogue.</title>
        <authorList>
            <person name="Kono N."/>
            <person name="Nakamura H."/>
            <person name="Ohtoshi R."/>
            <person name="Moran D.A.P."/>
            <person name="Shinohara A."/>
            <person name="Yoshida Y."/>
            <person name="Fujiwara M."/>
            <person name="Mori M."/>
            <person name="Tomita M."/>
            <person name="Arakawa K."/>
        </authorList>
    </citation>
    <scope>NUCLEOTIDE SEQUENCE [LARGE SCALE GENOMIC DNA]</scope>
</reference>
<evidence type="ECO:0000256" key="6">
    <source>
        <dbReference type="ARBA" id="ARBA00022723"/>
    </source>
</evidence>
<keyword evidence="7" id="KW-0256">Endoplasmic reticulum</keyword>
<sequence>MFGLELVFGSLVVNFLLGLFAALLLYWFCTRNHDYWEKKNVPYVKPLPLLGSILDNLRKPFHEVEYERQLKLGPVYGYFEGNNANISVGDPALLRDILVKDFAVFPNRRPFEFGDKVIDNSIGVKTGEDWKRVRSIITPTFSTGKIRRMLSIINECAETLVNNFKTLAKEGKEIEVKRIYGAYSMDVIASSAFSTKLDSHNDPDNSFVQVAKNVFNQKPGLKFFLFFLCPWLLKLFKIQVFAGEASQFFKDITLRIIEERKRTGQVRNDFLQLLLDTAKETEAEEIKRDVVEKEKEDIASNYDENDAGHHIFNTTTSKKLSTDELVAQCVIFFIAGYDTTATTLTMVTYFLALHQDVQDKLRAEVDAALEENNGKLTYEAIQSMKYMDNVISETLRIYPISVRLERCAEVDYKLGDTGITIPKGMIVSIPIISVQRDPKYWPEPEKFDPDRFTPERRAQRDPYSYLPFGAGPRNCLGMRFALMEVKVCLAHVVANFKINRCPQTKVPLEFDLGSQGLIQPIGIIVEMEPREDSPLLK</sequence>
<evidence type="ECO:0000256" key="8">
    <source>
        <dbReference type="ARBA" id="ARBA00022848"/>
    </source>
</evidence>
<gene>
    <name evidence="17" type="primary">CYP3A8_4</name>
    <name evidence="17" type="ORF">AVEN_160383_1</name>
</gene>
<keyword evidence="10 14" id="KW-0408">Iron</keyword>
<dbReference type="Proteomes" id="UP000499080">
    <property type="component" value="Unassembled WGS sequence"/>
</dbReference>
<dbReference type="Gene3D" id="1.10.630.10">
    <property type="entry name" value="Cytochrome P450"/>
    <property type="match status" value="1"/>
</dbReference>
<keyword evidence="12 16" id="KW-0472">Membrane</keyword>
<dbReference type="CDD" id="cd11055">
    <property type="entry name" value="CYP3A-like"/>
    <property type="match status" value="1"/>
</dbReference>
<comment type="caution">
    <text evidence="17">The sequence shown here is derived from an EMBL/GenBank/DDBJ whole genome shotgun (WGS) entry which is preliminary data.</text>
</comment>
<dbReference type="PANTHER" id="PTHR24302">
    <property type="entry name" value="CYTOCHROME P450 FAMILY 3"/>
    <property type="match status" value="1"/>
</dbReference>
<evidence type="ECO:0000313" key="18">
    <source>
        <dbReference type="Proteomes" id="UP000499080"/>
    </source>
</evidence>
<keyword evidence="18" id="KW-1185">Reference proteome</keyword>
<evidence type="ECO:0000256" key="2">
    <source>
        <dbReference type="ARBA" id="ARBA00004174"/>
    </source>
</evidence>
<feature type="transmembrane region" description="Helical" evidence="16">
    <location>
        <begin position="6"/>
        <end position="29"/>
    </location>
</feature>
<evidence type="ECO:0000256" key="7">
    <source>
        <dbReference type="ARBA" id="ARBA00022824"/>
    </source>
</evidence>
<dbReference type="AlphaFoldDB" id="A0A4Y2L8R0"/>
<comment type="function">
    <text evidence="13">Cytochromes P450 are a group of heme-thiolate monooxygenases. They oxidize a variety of structurally unrelated compounds, including steroids, fatty acids, and xenobiotics.</text>
</comment>
<keyword evidence="5 14" id="KW-0349">Heme</keyword>
<dbReference type="Pfam" id="PF00067">
    <property type="entry name" value="p450"/>
    <property type="match status" value="1"/>
</dbReference>
<proteinExistence type="inferred from homology"/>
<dbReference type="GO" id="GO:0016705">
    <property type="term" value="F:oxidoreductase activity, acting on paired donors, with incorporation or reduction of molecular oxygen"/>
    <property type="evidence" value="ECO:0007669"/>
    <property type="project" value="InterPro"/>
</dbReference>
<dbReference type="InterPro" id="IPR036396">
    <property type="entry name" value="Cyt_P450_sf"/>
</dbReference>